<organism evidence="1 2">
    <name type="scientific">Holotrichia oblita</name>
    <name type="common">Chafer beetle</name>
    <dbReference type="NCBI Taxonomy" id="644536"/>
    <lineage>
        <taxon>Eukaryota</taxon>
        <taxon>Metazoa</taxon>
        <taxon>Ecdysozoa</taxon>
        <taxon>Arthropoda</taxon>
        <taxon>Hexapoda</taxon>
        <taxon>Insecta</taxon>
        <taxon>Pterygota</taxon>
        <taxon>Neoptera</taxon>
        <taxon>Endopterygota</taxon>
        <taxon>Coleoptera</taxon>
        <taxon>Polyphaga</taxon>
        <taxon>Scarabaeiformia</taxon>
        <taxon>Scarabaeidae</taxon>
        <taxon>Melolonthinae</taxon>
        <taxon>Holotrichia</taxon>
    </lineage>
</organism>
<evidence type="ECO:0000313" key="2">
    <source>
        <dbReference type="Proteomes" id="UP001056778"/>
    </source>
</evidence>
<comment type="caution">
    <text evidence="1">The sequence shown here is derived from an EMBL/GenBank/DDBJ whole genome shotgun (WGS) entry which is preliminary data.</text>
</comment>
<keyword evidence="2" id="KW-1185">Reference proteome</keyword>
<dbReference type="EMBL" id="CM043023">
    <property type="protein sequence ID" value="KAI4454476.1"/>
    <property type="molecule type" value="Genomic_DNA"/>
</dbReference>
<protein>
    <submittedName>
        <fullName evidence="1">Protein folding regulator</fullName>
    </submittedName>
</protein>
<dbReference type="Proteomes" id="UP001056778">
    <property type="component" value="Chromosome 9"/>
</dbReference>
<name>A0ACB9SIQ8_HOLOL</name>
<evidence type="ECO:0000313" key="1">
    <source>
        <dbReference type="EMBL" id="KAI4454476.1"/>
    </source>
</evidence>
<reference evidence="1" key="1">
    <citation type="submission" date="2022-04" db="EMBL/GenBank/DDBJ databases">
        <title>Chromosome-scale genome assembly of Holotrichia oblita Faldermann.</title>
        <authorList>
            <person name="Rongchong L."/>
        </authorList>
    </citation>
    <scope>NUCLEOTIDE SEQUENCE</scope>
    <source>
        <strain evidence="1">81SQS9</strain>
    </source>
</reference>
<accession>A0ACB9SIQ8</accession>
<gene>
    <name evidence="1" type="ORF">MML48_9g00005151</name>
</gene>
<proteinExistence type="predicted"/>
<sequence>MPGLLRDDLTDRQVAVCPPQFEPNPQHVFNENGVSNDHQNVAPQPRQPRDLQGLLRFAMDTTRAEDAPGPSNFAALDEERRKFLEDALKSMTIDVIEVLVKQIKVFDDVGNVTATSSINQYTEAFYTIMEYVDNIDVANDFYEIGGFTIIDPCLKSPHPKIKAGACELLAELCQNNPFCQMIVLDNDFLPVIVDILNKDEDDDVCVKALYAISCIVRENMEGCQKFLDLEGLEIMLRTIKRNNDKLRTKSAFFLDSLCGMRRDIVEKLMNLGFIPVLISILGEEHLPSHELIMSLMKIMIENSPEAANVCKNPIHDLKNILKDIYEFSKDKEEYYEEVEYCQHLLNHLFPGWNN</sequence>